<sequence>MIGSKLSPNNVLITDAWRAYKTYANEKRIEHYRIKLDDENYVIKGLYHIQKLTDFIRV</sequence>
<comment type="caution">
    <text evidence="1">The sequence shown here is derived from an EMBL/GenBank/DDBJ whole genome shotgun (WGS) entry which is preliminary data.</text>
</comment>
<protein>
    <recommendedName>
        <fullName evidence="3">ISXO2-like transposase domain-containing protein</fullName>
    </recommendedName>
</protein>
<gene>
    <name evidence="1" type="ORF">SAMN02787113_02313</name>
</gene>
<accession>A0A1H9IKD9</accession>
<dbReference type="AlphaFoldDB" id="A0A1H9IKD9"/>
<proteinExistence type="predicted"/>
<evidence type="ECO:0000313" key="2">
    <source>
        <dbReference type="Proteomes" id="UP000199410"/>
    </source>
</evidence>
<organism evidence="1 2">
    <name type="scientific">Lysinibacillus fusiformis</name>
    <dbReference type="NCBI Taxonomy" id="28031"/>
    <lineage>
        <taxon>Bacteria</taxon>
        <taxon>Bacillati</taxon>
        <taxon>Bacillota</taxon>
        <taxon>Bacilli</taxon>
        <taxon>Bacillales</taxon>
        <taxon>Bacillaceae</taxon>
        <taxon>Lysinibacillus</taxon>
    </lineage>
</organism>
<reference evidence="1 2" key="1">
    <citation type="submission" date="2016-10" db="EMBL/GenBank/DDBJ databases">
        <authorList>
            <person name="Varghese N."/>
            <person name="Submissions S."/>
        </authorList>
    </citation>
    <scope>NUCLEOTIDE SEQUENCE [LARGE SCALE GENOMIC DNA]</scope>
    <source>
        <strain evidence="1 2">TC-13</strain>
    </source>
</reference>
<dbReference type="Proteomes" id="UP000199410">
    <property type="component" value="Unassembled WGS sequence"/>
</dbReference>
<evidence type="ECO:0000313" key="1">
    <source>
        <dbReference type="EMBL" id="SEQ74989.1"/>
    </source>
</evidence>
<dbReference type="EMBL" id="FOEL01000007">
    <property type="protein sequence ID" value="SEQ74989.1"/>
    <property type="molecule type" value="Genomic_DNA"/>
</dbReference>
<evidence type="ECO:0008006" key="3">
    <source>
        <dbReference type="Google" id="ProtNLM"/>
    </source>
</evidence>
<name>A0A1H9IKD9_9BACI</name>